<dbReference type="InterPro" id="IPR024932">
    <property type="entry name" value="ApbE"/>
</dbReference>
<evidence type="ECO:0000256" key="6">
    <source>
        <dbReference type="ARBA" id="ARBA00022723"/>
    </source>
</evidence>
<dbReference type="EC" id="2.7.1.180" evidence="2 11"/>
<comment type="catalytic activity">
    <reaction evidence="10 11 12">
        <text>L-threonyl-[protein] + FAD = FMN-L-threonyl-[protein] + AMP + H(+)</text>
        <dbReference type="Rhea" id="RHEA:36847"/>
        <dbReference type="Rhea" id="RHEA-COMP:11060"/>
        <dbReference type="Rhea" id="RHEA-COMP:11061"/>
        <dbReference type="ChEBI" id="CHEBI:15378"/>
        <dbReference type="ChEBI" id="CHEBI:30013"/>
        <dbReference type="ChEBI" id="CHEBI:57692"/>
        <dbReference type="ChEBI" id="CHEBI:74257"/>
        <dbReference type="ChEBI" id="CHEBI:456215"/>
        <dbReference type="EC" id="2.7.1.180"/>
    </reaction>
</comment>
<keyword evidence="12" id="KW-0472">Membrane</keyword>
<keyword evidence="8 11" id="KW-0460">Magnesium</keyword>
<evidence type="ECO:0000256" key="1">
    <source>
        <dbReference type="ARBA" id="ARBA00001946"/>
    </source>
</evidence>
<dbReference type="Proteomes" id="UP001597327">
    <property type="component" value="Unassembled WGS sequence"/>
</dbReference>
<keyword evidence="6 11" id="KW-0479">Metal-binding</keyword>
<evidence type="ECO:0000256" key="9">
    <source>
        <dbReference type="ARBA" id="ARBA00031306"/>
    </source>
</evidence>
<comment type="caution">
    <text evidence="13">The sequence shown here is derived from an EMBL/GenBank/DDBJ whole genome shotgun (WGS) entry which is preliminary data.</text>
</comment>
<evidence type="ECO:0000256" key="4">
    <source>
        <dbReference type="ARBA" id="ARBA00022630"/>
    </source>
</evidence>
<keyword evidence="12" id="KW-0997">Cell inner membrane</keyword>
<dbReference type="PIRSF" id="PIRSF006268">
    <property type="entry name" value="ApbE"/>
    <property type="match status" value="1"/>
</dbReference>
<evidence type="ECO:0000256" key="2">
    <source>
        <dbReference type="ARBA" id="ARBA00011955"/>
    </source>
</evidence>
<accession>A0ABW4JW82</accession>
<dbReference type="PANTHER" id="PTHR30040:SF2">
    <property type="entry name" value="FAD:PROTEIN FMN TRANSFERASE"/>
    <property type="match status" value="1"/>
</dbReference>
<name>A0ABW4JW82_9HYPH</name>
<dbReference type="PANTHER" id="PTHR30040">
    <property type="entry name" value="THIAMINE BIOSYNTHESIS LIPOPROTEIN APBE"/>
    <property type="match status" value="1"/>
</dbReference>
<comment type="function">
    <text evidence="12">Flavin transferase that catalyzes the transfer of the FMN moiety of FAD and its covalent binding to the hydroxyl group of a threonine residue in a target flavoprotein.</text>
</comment>
<keyword evidence="14" id="KW-1185">Reference proteome</keyword>
<dbReference type="SUPFAM" id="SSF143631">
    <property type="entry name" value="ApbE-like"/>
    <property type="match status" value="1"/>
</dbReference>
<comment type="similarity">
    <text evidence="11 12">Belongs to the ApbE family.</text>
</comment>
<protein>
    <recommendedName>
        <fullName evidence="3 11">FAD:protein FMN transferase</fullName>
        <ecNumber evidence="2 11">2.7.1.180</ecNumber>
    </recommendedName>
    <alternativeName>
        <fullName evidence="9 11">Flavin transferase</fullName>
    </alternativeName>
</protein>
<keyword evidence="5 11" id="KW-0808">Transferase</keyword>
<dbReference type="InterPro" id="IPR003374">
    <property type="entry name" value="ApbE-like_sf"/>
</dbReference>
<dbReference type="Pfam" id="PF02424">
    <property type="entry name" value="ApbE"/>
    <property type="match status" value="1"/>
</dbReference>
<gene>
    <name evidence="13" type="ORF">ACFSC7_11815</name>
</gene>
<evidence type="ECO:0000256" key="5">
    <source>
        <dbReference type="ARBA" id="ARBA00022679"/>
    </source>
</evidence>
<evidence type="ECO:0000256" key="8">
    <source>
        <dbReference type="ARBA" id="ARBA00022842"/>
    </source>
</evidence>
<dbReference type="Gene3D" id="3.10.520.10">
    <property type="entry name" value="ApbE-like domains"/>
    <property type="match status" value="1"/>
</dbReference>
<proteinExistence type="inferred from homology"/>
<comment type="subcellular location">
    <subcellularLocation>
        <location evidence="12">Cell inner membrane</location>
        <topology evidence="12">Lipid-anchor</topology>
        <orientation evidence="12">Periplasmic side</orientation>
    </subcellularLocation>
</comment>
<dbReference type="EMBL" id="JBHUFA010000004">
    <property type="protein sequence ID" value="MFD1696205.1"/>
    <property type="molecule type" value="Genomic_DNA"/>
</dbReference>
<dbReference type="RefSeq" id="WP_149892893.1">
    <property type="nucleotide sequence ID" value="NZ_JBHUFA010000004.1"/>
</dbReference>
<reference evidence="14" key="1">
    <citation type="journal article" date="2019" name="Int. J. Syst. Evol. Microbiol.">
        <title>The Global Catalogue of Microorganisms (GCM) 10K type strain sequencing project: providing services to taxonomists for standard genome sequencing and annotation.</title>
        <authorList>
            <consortium name="The Broad Institute Genomics Platform"/>
            <consortium name="The Broad Institute Genome Sequencing Center for Infectious Disease"/>
            <person name="Wu L."/>
            <person name="Ma J."/>
        </authorList>
    </citation>
    <scope>NUCLEOTIDE SEQUENCE [LARGE SCALE GENOMIC DNA]</scope>
    <source>
        <strain evidence="14">JCM 3369</strain>
    </source>
</reference>
<keyword evidence="4 11" id="KW-0285">Flavoprotein</keyword>
<evidence type="ECO:0000256" key="7">
    <source>
        <dbReference type="ARBA" id="ARBA00022827"/>
    </source>
</evidence>
<keyword evidence="7 11" id="KW-0274">FAD</keyword>
<evidence type="ECO:0000256" key="3">
    <source>
        <dbReference type="ARBA" id="ARBA00016337"/>
    </source>
</evidence>
<keyword evidence="12" id="KW-0449">Lipoprotein</keyword>
<organism evidence="13 14">
    <name type="scientific">Roseibium aestuarii</name>
    <dbReference type="NCBI Taxonomy" id="2600299"/>
    <lineage>
        <taxon>Bacteria</taxon>
        <taxon>Pseudomonadati</taxon>
        <taxon>Pseudomonadota</taxon>
        <taxon>Alphaproteobacteria</taxon>
        <taxon>Hyphomicrobiales</taxon>
        <taxon>Stappiaceae</taxon>
        <taxon>Roseibium</taxon>
    </lineage>
</organism>
<evidence type="ECO:0000313" key="13">
    <source>
        <dbReference type="EMBL" id="MFD1696205.1"/>
    </source>
</evidence>
<comment type="cofactor">
    <cofactor evidence="1 12">
        <name>Mg(2+)</name>
        <dbReference type="ChEBI" id="CHEBI:18420"/>
    </cofactor>
</comment>
<evidence type="ECO:0000313" key="14">
    <source>
        <dbReference type="Proteomes" id="UP001597327"/>
    </source>
</evidence>
<evidence type="ECO:0000256" key="10">
    <source>
        <dbReference type="ARBA" id="ARBA00048540"/>
    </source>
</evidence>
<evidence type="ECO:0000256" key="12">
    <source>
        <dbReference type="RuleBase" id="RU363002"/>
    </source>
</evidence>
<keyword evidence="12" id="KW-1003">Cell membrane</keyword>
<evidence type="ECO:0000256" key="11">
    <source>
        <dbReference type="PIRNR" id="PIRNR006268"/>
    </source>
</evidence>
<dbReference type="PROSITE" id="PS51257">
    <property type="entry name" value="PROKAR_LIPOPROTEIN"/>
    <property type="match status" value="1"/>
</dbReference>
<dbReference type="GO" id="GO:0016740">
    <property type="term" value="F:transferase activity"/>
    <property type="evidence" value="ECO:0007669"/>
    <property type="project" value="UniProtKB-KW"/>
</dbReference>
<sequence>MIRYCALALLLTFAACSGEEPAKTVRLSGKTMGTTYHITAVKVPDGLTEEGLSADVETVLKDVNGKMSNWDKASEVSLFSASTSTEPFKVSGDFITVMKAANEIHAGSEGKFDVTLGPLINLWGFGPRKPEDPVPAQADIEQALTHVGQSRLLTLDEAASTVTKAEPELGINLSAIAKGFGIDAVAAKLKGLGVENYMVEIGGDLVTAGVNEKGETWKIGIEKPEPGEKSIELIVSVKDNGMATSGDYRNFVEHEGKRFSHIIDPTTGWPITHWTTSVTVIADNAMLADGWATAMLALGADEGLKVAEDKGLAVYFISRKADGGEGYDIISSTAFEALKGAE</sequence>